<organism evidence="1">
    <name type="scientific">Lepeophtheirus salmonis</name>
    <name type="common">Salmon louse</name>
    <name type="synonym">Caligus salmonis</name>
    <dbReference type="NCBI Taxonomy" id="72036"/>
    <lineage>
        <taxon>Eukaryota</taxon>
        <taxon>Metazoa</taxon>
        <taxon>Ecdysozoa</taxon>
        <taxon>Arthropoda</taxon>
        <taxon>Crustacea</taxon>
        <taxon>Multicrustacea</taxon>
        <taxon>Hexanauplia</taxon>
        <taxon>Copepoda</taxon>
        <taxon>Siphonostomatoida</taxon>
        <taxon>Caligidae</taxon>
        <taxon>Lepeophtheirus</taxon>
    </lineage>
</organism>
<dbReference type="EMBL" id="HACA01011192">
    <property type="protein sequence ID" value="CDW28553.1"/>
    <property type="molecule type" value="Transcribed_RNA"/>
</dbReference>
<feature type="non-terminal residue" evidence="1">
    <location>
        <position position="1"/>
    </location>
</feature>
<sequence>VFELYDVSQNTYNLVICIKTVKKYSIYIYLSTGHGIFNYCIILISSTVNLSFFGCNLYNFHVQIATCTQHFGTFGVCLF</sequence>
<reference evidence="1" key="1">
    <citation type="submission" date="2014-05" db="EMBL/GenBank/DDBJ databases">
        <authorList>
            <person name="Chronopoulou M."/>
        </authorList>
    </citation>
    <scope>NUCLEOTIDE SEQUENCE</scope>
    <source>
        <tissue evidence="1">Whole organism</tissue>
    </source>
</reference>
<protein>
    <submittedName>
        <fullName evidence="1">Uncharacterized protein</fullName>
    </submittedName>
</protein>
<proteinExistence type="predicted"/>
<accession>A0A0K2TR98</accession>
<name>A0A0K2TR98_LEPSM</name>
<dbReference type="AlphaFoldDB" id="A0A0K2TR98"/>
<evidence type="ECO:0000313" key="1">
    <source>
        <dbReference type="EMBL" id="CDW28553.1"/>
    </source>
</evidence>